<sequence>MCGIFGVITKEEARYSNKFLKKSLKSLAKLSETRGKDSSGLCSLNHKDNSFDIIKGPIPANELLKRSKVKYTLDNLFSKENDDKIKLAFGHARLVTNGTQLEDSNNQPVMKDDIICIHNGIVVNVDDLWKEHPTLVRENEIDTEILPALIRMELNKGNSIESSVKNSIDKVFGTASIATTFADLEKFVLATNNGSLYVIHNNKDIIYFASERAMLNGLIEKMSLKDTIGEFEFFQLRAKNLLVLDLKNFTFNKKSFSEIEENKKSEEFSSTKKDLNFYSEESRKKQISTVLDLNEIHLSSEAVKDKDMLIYPFEKIKKLKRCKKCILPETFPYIEYDEKGECNYCKNYKKKNQSRSLDELKALVEPYRSKDGSPDCLVPFSGGRDSMYVMHVIKKKLGLNPIAFTYDWGMVTDLARRNIARICGELGVENIIVAADMHWKRTNIRKNIKAWLKKPDLGMIPLFMAGDKFFFYYADKVKKQTNIKLNIWGINHLENTDFKTGFGGLAPQFDKEKIYSLSVKNQLKLFGFVGKNLIQSPGYINQSILDSLGSFASRYVAPKSDYYHLFDYMQWDEKTIEDTIINEYKWETSIDTKSTWRIGDGTASFYNYVYTLVAGFSENDTFRSNQIREGMLTREEGLALVYDENKPRYNSLKWYLEIIGLDFRDVIKTVNKMPQLY</sequence>
<comment type="catalytic activity">
    <reaction evidence="1">
        <text>D-fructose 6-phosphate + L-glutamine = D-glucosamine 6-phosphate + L-glutamate</text>
        <dbReference type="Rhea" id="RHEA:13237"/>
        <dbReference type="ChEBI" id="CHEBI:29985"/>
        <dbReference type="ChEBI" id="CHEBI:58359"/>
        <dbReference type="ChEBI" id="CHEBI:58725"/>
        <dbReference type="ChEBI" id="CHEBI:61527"/>
        <dbReference type="EC" id="2.6.1.16"/>
    </reaction>
</comment>
<dbReference type="InterPro" id="IPR029055">
    <property type="entry name" value="Ntn_hydrolases_N"/>
</dbReference>
<dbReference type="SUPFAM" id="SSF52402">
    <property type="entry name" value="Adenine nucleotide alpha hydrolases-like"/>
    <property type="match status" value="1"/>
</dbReference>
<dbReference type="PROSITE" id="PS51278">
    <property type="entry name" value="GATASE_TYPE_2"/>
    <property type="match status" value="1"/>
</dbReference>
<reference evidence="6 7" key="1">
    <citation type="submission" date="2016-12" db="EMBL/GenBank/DDBJ databases">
        <title>Trade-off between light-utilization and light-protection in marine flavobacteria.</title>
        <authorList>
            <person name="Kumagai Y."/>
            <person name="Yoshizawa S."/>
            <person name="Kogure K."/>
            <person name="Iwasaki W."/>
        </authorList>
    </citation>
    <scope>NUCLEOTIDE SEQUENCE [LARGE SCALE GENOMIC DNA]</scope>
    <source>
        <strain evidence="6 7">NBRC 108759</strain>
    </source>
</reference>
<dbReference type="CDD" id="cd00352">
    <property type="entry name" value="Gn_AT_II"/>
    <property type="match status" value="1"/>
</dbReference>
<protein>
    <recommendedName>
        <fullName evidence="2">glutamine--fructose-6-phosphate transaminase (isomerizing)</fullName>
        <ecNumber evidence="2">2.6.1.16</ecNumber>
    </recommendedName>
</protein>
<accession>A0A2S7WJJ1</accession>
<dbReference type="Proteomes" id="UP000238882">
    <property type="component" value="Unassembled WGS sequence"/>
</dbReference>
<dbReference type="Pfam" id="PF13537">
    <property type="entry name" value="GATase_7"/>
    <property type="match status" value="1"/>
</dbReference>
<feature type="domain" description="Glutamine amidotransferase type-2" evidence="5">
    <location>
        <begin position="2"/>
        <end position="247"/>
    </location>
</feature>
<keyword evidence="3" id="KW-0808">Transferase</keyword>
<evidence type="ECO:0000256" key="4">
    <source>
        <dbReference type="ARBA" id="ARBA00022962"/>
    </source>
</evidence>
<dbReference type="AlphaFoldDB" id="A0A2S7WJJ1"/>
<dbReference type="PANTHER" id="PTHR10937">
    <property type="entry name" value="GLUCOSAMINE--FRUCTOSE-6-PHOSPHATE AMINOTRANSFERASE, ISOMERIZING"/>
    <property type="match status" value="1"/>
</dbReference>
<dbReference type="SUPFAM" id="SSF56235">
    <property type="entry name" value="N-terminal nucleophile aminohydrolases (Ntn hydrolases)"/>
    <property type="match status" value="1"/>
</dbReference>
<dbReference type="Gene3D" id="3.40.50.620">
    <property type="entry name" value="HUPs"/>
    <property type="match status" value="1"/>
</dbReference>
<evidence type="ECO:0000256" key="1">
    <source>
        <dbReference type="ARBA" id="ARBA00001031"/>
    </source>
</evidence>
<evidence type="ECO:0000256" key="3">
    <source>
        <dbReference type="ARBA" id="ARBA00022679"/>
    </source>
</evidence>
<proteinExistence type="predicted"/>
<dbReference type="EC" id="2.6.1.16" evidence="2"/>
<evidence type="ECO:0000313" key="6">
    <source>
        <dbReference type="EMBL" id="PQJ77775.1"/>
    </source>
</evidence>
<evidence type="ECO:0000259" key="5">
    <source>
        <dbReference type="PROSITE" id="PS51278"/>
    </source>
</evidence>
<dbReference type="OrthoDB" id="702at2"/>
<keyword evidence="4" id="KW-0315">Glutamine amidotransferase</keyword>
<dbReference type="InterPro" id="IPR017932">
    <property type="entry name" value="GATase_2_dom"/>
</dbReference>
<keyword evidence="7" id="KW-1185">Reference proteome</keyword>
<dbReference type="InterPro" id="IPR014729">
    <property type="entry name" value="Rossmann-like_a/b/a_fold"/>
</dbReference>
<dbReference type="EMBL" id="MSCN01000001">
    <property type="protein sequence ID" value="PQJ77775.1"/>
    <property type="molecule type" value="Genomic_DNA"/>
</dbReference>
<evidence type="ECO:0000313" key="7">
    <source>
        <dbReference type="Proteomes" id="UP000238882"/>
    </source>
</evidence>
<comment type="caution">
    <text evidence="6">The sequence shown here is derived from an EMBL/GenBank/DDBJ whole genome shotgun (WGS) entry which is preliminary data.</text>
</comment>
<name>A0A2S7WJJ1_9FLAO</name>
<evidence type="ECO:0000256" key="2">
    <source>
        <dbReference type="ARBA" id="ARBA00012916"/>
    </source>
</evidence>
<organism evidence="6 7">
    <name type="scientific">Polaribacter porphyrae</name>
    <dbReference type="NCBI Taxonomy" id="1137780"/>
    <lineage>
        <taxon>Bacteria</taxon>
        <taxon>Pseudomonadati</taxon>
        <taxon>Bacteroidota</taxon>
        <taxon>Flavobacteriia</taxon>
        <taxon>Flavobacteriales</taxon>
        <taxon>Flavobacteriaceae</taxon>
    </lineage>
</organism>
<gene>
    <name evidence="6" type="ORF">BTO18_00600</name>
</gene>
<dbReference type="GO" id="GO:0004360">
    <property type="term" value="F:glutamine-fructose-6-phosphate transaminase (isomerizing) activity"/>
    <property type="evidence" value="ECO:0007669"/>
    <property type="project" value="UniProtKB-EC"/>
</dbReference>
<dbReference type="RefSeq" id="WP_105014355.1">
    <property type="nucleotide sequence ID" value="NZ_MSCN01000001.1"/>
</dbReference>
<dbReference type="Gene3D" id="3.60.20.10">
    <property type="entry name" value="Glutamine Phosphoribosylpyrophosphate, subunit 1, domain 1"/>
    <property type="match status" value="1"/>
</dbReference>